<sequence>MSSNNPDRQLNLFVPLVSDGSLRDQRDTMERPFFSLSKNKRLKPIEYQNPRDGVFVTVRPHPDYGMATIWDADILIWAASVICEMQKRKINDLPRTLHFQPYDLLRSIRRGTSGAQYQRLREALWRLRSTDIRTNIRAPRGKKEANFGWISEWTDLVDDQGNSKGMSLTLSEWFFEGIVREGGILSIDPRYFDITGGRERWLYRVARKHAGGNGAEGFAISLPVLFEKSGAEGTYRRFKFEILKVAKANALPGYHLAIEAAASGEEPLLRMTRREMLGDDAPPAPPRTPRASRAKPAPMGQAALPLRSAILPEAMIQKIRQDFPGWDVYALQAQFDAWIEDRDERQPDNYPSAFYGFVKQYHARHRHQLR</sequence>
<dbReference type="InterPro" id="IPR018777">
    <property type="entry name" value="Replication_initiator_prot_A"/>
</dbReference>
<feature type="region of interest" description="Disordered" evidence="1">
    <location>
        <begin position="277"/>
        <end position="299"/>
    </location>
</feature>
<reference evidence="3" key="1">
    <citation type="journal article" date="2019" name="Int. J. Syst. Evol. Microbiol.">
        <title>The Global Catalogue of Microorganisms (GCM) 10K type strain sequencing project: providing services to taxonomists for standard genome sequencing and annotation.</title>
        <authorList>
            <consortium name="The Broad Institute Genomics Platform"/>
            <consortium name="The Broad Institute Genome Sequencing Center for Infectious Disease"/>
            <person name="Wu L."/>
            <person name="Ma J."/>
        </authorList>
    </citation>
    <scope>NUCLEOTIDE SEQUENCE [LARGE SCALE GENOMIC DNA]</scope>
    <source>
        <strain evidence="3">KACC 11588</strain>
    </source>
</reference>
<dbReference type="RefSeq" id="WP_209841997.1">
    <property type="nucleotide sequence ID" value="NZ_JAGGJP010000013.1"/>
</dbReference>
<evidence type="ECO:0000256" key="1">
    <source>
        <dbReference type="SAM" id="MobiDB-lite"/>
    </source>
</evidence>
<name>A0ABW0SEJ8_9RHOB</name>
<feature type="compositionally biased region" description="Low complexity" evidence="1">
    <location>
        <begin position="289"/>
        <end position="298"/>
    </location>
</feature>
<keyword evidence="3" id="KW-1185">Reference proteome</keyword>
<gene>
    <name evidence="2" type="ORF">ACFPOC_13500</name>
</gene>
<comment type="caution">
    <text evidence="2">The sequence shown here is derived from an EMBL/GenBank/DDBJ whole genome shotgun (WGS) entry which is preliminary data.</text>
</comment>
<protein>
    <submittedName>
        <fullName evidence="2">Replication initiator protein A</fullName>
    </submittedName>
</protein>
<dbReference type="Proteomes" id="UP001596056">
    <property type="component" value="Unassembled WGS sequence"/>
</dbReference>
<proteinExistence type="predicted"/>
<evidence type="ECO:0000313" key="2">
    <source>
        <dbReference type="EMBL" id="MFC5567423.1"/>
    </source>
</evidence>
<accession>A0ABW0SEJ8</accession>
<dbReference type="Pfam" id="PF10134">
    <property type="entry name" value="RPA"/>
    <property type="match status" value="1"/>
</dbReference>
<dbReference type="EMBL" id="JBHSNA010000014">
    <property type="protein sequence ID" value="MFC5567423.1"/>
    <property type="molecule type" value="Genomic_DNA"/>
</dbReference>
<evidence type="ECO:0000313" key="3">
    <source>
        <dbReference type="Proteomes" id="UP001596056"/>
    </source>
</evidence>
<organism evidence="2 3">
    <name type="scientific">Rubellimicrobium aerolatum</name>
    <dbReference type="NCBI Taxonomy" id="490979"/>
    <lineage>
        <taxon>Bacteria</taxon>
        <taxon>Pseudomonadati</taxon>
        <taxon>Pseudomonadota</taxon>
        <taxon>Alphaproteobacteria</taxon>
        <taxon>Rhodobacterales</taxon>
        <taxon>Roseobacteraceae</taxon>
        <taxon>Rubellimicrobium</taxon>
    </lineage>
</organism>